<keyword evidence="3" id="KW-1185">Reference proteome</keyword>
<keyword evidence="1" id="KW-0812">Transmembrane</keyword>
<dbReference type="STRING" id="995034.SAMN05216219_1469"/>
<evidence type="ECO:0000256" key="1">
    <source>
        <dbReference type="SAM" id="Phobius"/>
    </source>
</evidence>
<organism evidence="2 3">
    <name type="scientific">Mycetocola miduiensis</name>
    <dbReference type="NCBI Taxonomy" id="995034"/>
    <lineage>
        <taxon>Bacteria</taxon>
        <taxon>Bacillati</taxon>
        <taxon>Actinomycetota</taxon>
        <taxon>Actinomycetes</taxon>
        <taxon>Micrococcales</taxon>
        <taxon>Microbacteriaceae</taxon>
        <taxon>Mycetocola</taxon>
    </lineage>
</organism>
<keyword evidence="1" id="KW-1133">Transmembrane helix</keyword>
<dbReference type="Proteomes" id="UP000198867">
    <property type="component" value="Unassembled WGS sequence"/>
</dbReference>
<dbReference type="AlphaFoldDB" id="A0A1I5AI54"/>
<evidence type="ECO:0000313" key="2">
    <source>
        <dbReference type="EMBL" id="SFN61909.1"/>
    </source>
</evidence>
<name>A0A1I5AI54_9MICO</name>
<gene>
    <name evidence="2" type="ORF">SAMN05216219_1469</name>
</gene>
<sequence>MWGSGWDMGLLWLFGSLLLAGIVLLVWLAVRVFAGGSGRSGGPRPARSVLGPSQARQILDERYATGELTAEQYREQIRVLSEDP</sequence>
<keyword evidence="1" id="KW-0472">Membrane</keyword>
<accession>A0A1I5AI54</accession>
<feature type="transmembrane region" description="Helical" evidence="1">
    <location>
        <begin position="12"/>
        <end position="34"/>
    </location>
</feature>
<dbReference type="EMBL" id="FOVM01000003">
    <property type="protein sequence ID" value="SFN61909.1"/>
    <property type="molecule type" value="Genomic_DNA"/>
</dbReference>
<reference evidence="3" key="1">
    <citation type="submission" date="2016-10" db="EMBL/GenBank/DDBJ databases">
        <authorList>
            <person name="Varghese N."/>
            <person name="Submissions S."/>
        </authorList>
    </citation>
    <scope>NUCLEOTIDE SEQUENCE [LARGE SCALE GENOMIC DNA]</scope>
    <source>
        <strain evidence="3">CGMCC 1.11101</strain>
    </source>
</reference>
<proteinExistence type="predicted"/>
<protein>
    <submittedName>
        <fullName evidence="2">Putative membrane protein</fullName>
    </submittedName>
</protein>
<evidence type="ECO:0000313" key="3">
    <source>
        <dbReference type="Proteomes" id="UP000198867"/>
    </source>
</evidence>